<dbReference type="SUPFAM" id="SSF81660">
    <property type="entry name" value="Metal cation-transporting ATPase, ATP-binding domain N"/>
    <property type="match status" value="2"/>
</dbReference>
<keyword evidence="7" id="KW-0677">Repeat</keyword>
<dbReference type="SUPFAM" id="SSF81653">
    <property type="entry name" value="Calcium ATPase, transduction domain A"/>
    <property type="match status" value="1"/>
</dbReference>
<evidence type="ECO:0000256" key="9">
    <source>
        <dbReference type="ARBA" id="ARBA00022796"/>
    </source>
</evidence>
<evidence type="ECO:0000313" key="20">
    <source>
        <dbReference type="EMBL" id="TPP60242.1"/>
    </source>
</evidence>
<keyword evidence="12" id="KW-1278">Translocase</keyword>
<dbReference type="FunFam" id="2.70.150.10:FF:000002">
    <property type="entry name" value="Copper-transporting ATPase 1, putative"/>
    <property type="match status" value="1"/>
</dbReference>
<dbReference type="PROSITE" id="PS50846">
    <property type="entry name" value="HMA_2"/>
    <property type="match status" value="3"/>
</dbReference>
<gene>
    <name evidence="20" type="ORF">FGIG_07095</name>
</gene>
<dbReference type="PROSITE" id="PS00154">
    <property type="entry name" value="ATPASE_E1_E2"/>
    <property type="match status" value="1"/>
</dbReference>
<dbReference type="InterPro" id="IPR006121">
    <property type="entry name" value="HMA_dom"/>
</dbReference>
<evidence type="ECO:0000256" key="12">
    <source>
        <dbReference type="ARBA" id="ARBA00022967"/>
    </source>
</evidence>
<dbReference type="NCBIfam" id="TIGR01494">
    <property type="entry name" value="ATPase_P-type"/>
    <property type="match status" value="2"/>
</dbReference>
<feature type="compositionally biased region" description="Polar residues" evidence="17">
    <location>
        <begin position="1114"/>
        <end position="1136"/>
    </location>
</feature>
<dbReference type="GO" id="GO:0140581">
    <property type="term" value="F:P-type monovalent copper transporter activity"/>
    <property type="evidence" value="ECO:0007669"/>
    <property type="project" value="UniProtKB-EC"/>
</dbReference>
<dbReference type="Gene3D" id="3.40.1110.10">
    <property type="entry name" value="Calcium-transporting ATPase, cytoplasmic domain N"/>
    <property type="match status" value="2"/>
</dbReference>
<dbReference type="GO" id="GO:0005524">
    <property type="term" value="F:ATP binding"/>
    <property type="evidence" value="ECO:0007669"/>
    <property type="project" value="UniProtKB-KW"/>
</dbReference>
<keyword evidence="13 18" id="KW-1133">Transmembrane helix</keyword>
<feature type="transmembrane region" description="Helical" evidence="18">
    <location>
        <begin position="1617"/>
        <end position="1639"/>
    </location>
</feature>
<feature type="region of interest" description="Disordered" evidence="17">
    <location>
        <begin position="1114"/>
        <end position="1138"/>
    </location>
</feature>
<feature type="domain" description="HMA" evidence="19">
    <location>
        <begin position="516"/>
        <end position="582"/>
    </location>
</feature>
<dbReference type="InterPro" id="IPR023298">
    <property type="entry name" value="ATPase_P-typ_TM_dom_sf"/>
</dbReference>
<keyword evidence="21" id="KW-1185">Reference proteome</keyword>
<feature type="compositionally biased region" description="Basic and acidic residues" evidence="17">
    <location>
        <begin position="1742"/>
        <end position="1751"/>
    </location>
</feature>
<dbReference type="Pfam" id="PF00122">
    <property type="entry name" value="E1-E2_ATPase"/>
    <property type="match status" value="1"/>
</dbReference>
<dbReference type="InterPro" id="IPR008250">
    <property type="entry name" value="ATPase_P-typ_transduc_dom_A_sf"/>
</dbReference>
<comment type="caution">
    <text evidence="20">The sequence shown here is derived from an EMBL/GenBank/DDBJ whole genome shotgun (WGS) entry which is preliminary data.</text>
</comment>
<keyword evidence="5 18" id="KW-0812">Transmembrane</keyword>
<dbReference type="InterPro" id="IPR006122">
    <property type="entry name" value="HMA_Cu_ion-bd"/>
</dbReference>
<feature type="domain" description="HMA" evidence="19">
    <location>
        <begin position="597"/>
        <end position="663"/>
    </location>
</feature>
<name>A0A504YEV4_FASGI</name>
<dbReference type="PRINTS" id="PR00119">
    <property type="entry name" value="CATATPASE"/>
</dbReference>
<dbReference type="InterPro" id="IPR023299">
    <property type="entry name" value="ATPase_P-typ_cyto_dom_N"/>
</dbReference>
<evidence type="ECO:0000256" key="7">
    <source>
        <dbReference type="ARBA" id="ARBA00022737"/>
    </source>
</evidence>
<proteinExistence type="inferred from homology"/>
<dbReference type="InterPro" id="IPR023214">
    <property type="entry name" value="HAD_sf"/>
</dbReference>
<accession>A0A504YEV4</accession>
<dbReference type="GO" id="GO:0016887">
    <property type="term" value="F:ATP hydrolysis activity"/>
    <property type="evidence" value="ECO:0007669"/>
    <property type="project" value="InterPro"/>
</dbReference>
<dbReference type="Gene3D" id="3.40.50.1000">
    <property type="entry name" value="HAD superfamily/HAD-like"/>
    <property type="match status" value="3"/>
</dbReference>
<dbReference type="Gene3D" id="2.70.150.10">
    <property type="entry name" value="Calcium-transporting ATPase, cytoplasmic transduction domain A"/>
    <property type="match status" value="1"/>
</dbReference>
<evidence type="ECO:0000256" key="17">
    <source>
        <dbReference type="SAM" id="MobiDB-lite"/>
    </source>
</evidence>
<comment type="similarity">
    <text evidence="2">Belongs to the cation transport ATPase (P-type) (TC 3.A.3) family. Type IB subfamily.</text>
</comment>
<dbReference type="Proteomes" id="UP000316759">
    <property type="component" value="Unassembled WGS sequence"/>
</dbReference>
<keyword evidence="8" id="KW-0547">Nucleotide-binding</keyword>
<evidence type="ECO:0000256" key="18">
    <source>
        <dbReference type="SAM" id="Phobius"/>
    </source>
</evidence>
<evidence type="ECO:0000256" key="15">
    <source>
        <dbReference type="ARBA" id="ARBA00023065"/>
    </source>
</evidence>
<dbReference type="SUPFAM" id="SSF56784">
    <property type="entry name" value="HAD-like"/>
    <property type="match status" value="2"/>
</dbReference>
<feature type="region of interest" description="Disordered" evidence="17">
    <location>
        <begin position="1724"/>
        <end position="1766"/>
    </location>
</feature>
<dbReference type="GO" id="GO:0015677">
    <property type="term" value="P:copper ion import"/>
    <property type="evidence" value="ECO:0007669"/>
    <property type="project" value="TreeGrafter"/>
</dbReference>
<evidence type="ECO:0000256" key="4">
    <source>
        <dbReference type="ARBA" id="ARBA00022448"/>
    </source>
</evidence>
<dbReference type="InterPro" id="IPR018303">
    <property type="entry name" value="ATPase_P-typ_P_site"/>
</dbReference>
<dbReference type="Pfam" id="PF00702">
    <property type="entry name" value="Hydrolase"/>
    <property type="match status" value="1"/>
</dbReference>
<dbReference type="EC" id="7.2.2.8" evidence="3"/>
<dbReference type="InterPro" id="IPR036412">
    <property type="entry name" value="HAD-like_sf"/>
</dbReference>
<evidence type="ECO:0000256" key="11">
    <source>
        <dbReference type="ARBA" id="ARBA00022842"/>
    </source>
</evidence>
<feature type="region of interest" description="Disordered" evidence="17">
    <location>
        <begin position="486"/>
        <end position="506"/>
    </location>
</feature>
<dbReference type="EMBL" id="SUNJ01009684">
    <property type="protein sequence ID" value="TPP60242.1"/>
    <property type="molecule type" value="Genomic_DNA"/>
</dbReference>
<keyword evidence="9" id="KW-0187">Copper transport</keyword>
<feature type="compositionally biased region" description="Polar residues" evidence="17">
    <location>
        <begin position="1726"/>
        <end position="1741"/>
    </location>
</feature>
<dbReference type="Pfam" id="PF00403">
    <property type="entry name" value="HMA"/>
    <property type="match status" value="3"/>
</dbReference>
<dbReference type="FunFam" id="3.40.50.1000:FF:000144">
    <property type="entry name" value="copper-transporting ATPase 1 isoform X2"/>
    <property type="match status" value="1"/>
</dbReference>
<dbReference type="GO" id="GO:0006878">
    <property type="term" value="P:intracellular copper ion homeostasis"/>
    <property type="evidence" value="ECO:0007669"/>
    <property type="project" value="TreeGrafter"/>
</dbReference>
<dbReference type="GO" id="GO:0060003">
    <property type="term" value="P:copper ion export"/>
    <property type="evidence" value="ECO:0007669"/>
    <property type="project" value="TreeGrafter"/>
</dbReference>
<keyword evidence="14" id="KW-0186">Copper</keyword>
<comment type="subcellular location">
    <subcellularLocation>
        <location evidence="1">Golgi apparatus</location>
        <location evidence="1">trans-Golgi network membrane</location>
        <topology evidence="1">Multi-pass membrane protein</topology>
    </subcellularLocation>
</comment>
<evidence type="ECO:0000256" key="8">
    <source>
        <dbReference type="ARBA" id="ARBA00022741"/>
    </source>
</evidence>
<dbReference type="CDD" id="cd00371">
    <property type="entry name" value="HMA"/>
    <property type="match status" value="3"/>
</dbReference>
<protein>
    <recommendedName>
        <fullName evidence="3">P-type Cu(+) transporter</fullName>
        <ecNumber evidence="3">7.2.2.8</ecNumber>
    </recommendedName>
</protein>
<evidence type="ECO:0000256" key="13">
    <source>
        <dbReference type="ARBA" id="ARBA00022989"/>
    </source>
</evidence>
<dbReference type="PRINTS" id="PR00942">
    <property type="entry name" value="CUATPASEI"/>
</dbReference>
<keyword evidence="15" id="KW-0406">Ion transport</keyword>
<dbReference type="PANTHER" id="PTHR43520:SF8">
    <property type="entry name" value="P-TYPE CU(+) TRANSPORTER"/>
    <property type="match status" value="1"/>
</dbReference>
<evidence type="ECO:0000256" key="14">
    <source>
        <dbReference type="ARBA" id="ARBA00023008"/>
    </source>
</evidence>
<dbReference type="GO" id="GO:0005886">
    <property type="term" value="C:plasma membrane"/>
    <property type="evidence" value="ECO:0007669"/>
    <property type="project" value="TreeGrafter"/>
</dbReference>
<keyword evidence="11" id="KW-0460">Magnesium</keyword>
<evidence type="ECO:0000313" key="21">
    <source>
        <dbReference type="Proteomes" id="UP000316759"/>
    </source>
</evidence>
<keyword evidence="10" id="KW-0067">ATP-binding</keyword>
<dbReference type="Gene3D" id="3.30.70.100">
    <property type="match status" value="4"/>
</dbReference>
<dbReference type="SUPFAM" id="SSF81665">
    <property type="entry name" value="Calcium ATPase, transmembrane domain M"/>
    <property type="match status" value="1"/>
</dbReference>
<evidence type="ECO:0000259" key="19">
    <source>
        <dbReference type="PROSITE" id="PS50846"/>
    </source>
</evidence>
<dbReference type="GO" id="GO:0043682">
    <property type="term" value="F:P-type divalent copper transporter activity"/>
    <property type="evidence" value="ECO:0007669"/>
    <property type="project" value="TreeGrafter"/>
</dbReference>
<evidence type="ECO:0000256" key="5">
    <source>
        <dbReference type="ARBA" id="ARBA00022692"/>
    </source>
</evidence>
<dbReference type="FunFam" id="3.30.70.100:FF:000001">
    <property type="entry name" value="ATPase copper transporting beta"/>
    <property type="match status" value="2"/>
</dbReference>
<keyword evidence="6" id="KW-0479">Metal-binding</keyword>
<keyword evidence="16 18" id="KW-0472">Membrane</keyword>
<dbReference type="InterPro" id="IPR036163">
    <property type="entry name" value="HMA_dom_sf"/>
</dbReference>
<evidence type="ECO:0000256" key="6">
    <source>
        <dbReference type="ARBA" id="ARBA00022723"/>
    </source>
</evidence>
<keyword evidence="4" id="KW-0813">Transport</keyword>
<feature type="domain" description="HMA" evidence="19">
    <location>
        <begin position="8"/>
        <end position="75"/>
    </location>
</feature>
<organism evidence="20 21">
    <name type="scientific">Fasciola gigantica</name>
    <name type="common">Giant liver fluke</name>
    <dbReference type="NCBI Taxonomy" id="46835"/>
    <lineage>
        <taxon>Eukaryota</taxon>
        <taxon>Metazoa</taxon>
        <taxon>Spiralia</taxon>
        <taxon>Lophotrochozoa</taxon>
        <taxon>Platyhelminthes</taxon>
        <taxon>Trematoda</taxon>
        <taxon>Digenea</taxon>
        <taxon>Plagiorchiida</taxon>
        <taxon>Echinostomata</taxon>
        <taxon>Echinostomatoidea</taxon>
        <taxon>Fasciolidae</taxon>
        <taxon>Fasciola</taxon>
    </lineage>
</organism>
<evidence type="ECO:0000256" key="2">
    <source>
        <dbReference type="ARBA" id="ARBA00006024"/>
    </source>
</evidence>
<dbReference type="STRING" id="46835.A0A504YEV4"/>
<dbReference type="NCBIfam" id="TIGR00003">
    <property type="entry name" value="copper ion binding protein"/>
    <property type="match status" value="2"/>
</dbReference>
<evidence type="ECO:0000256" key="10">
    <source>
        <dbReference type="ARBA" id="ARBA00022840"/>
    </source>
</evidence>
<evidence type="ECO:0000256" key="16">
    <source>
        <dbReference type="ARBA" id="ARBA00023136"/>
    </source>
</evidence>
<sequence length="1766" mass="194400">MTDSRYLRACFLKISGMTCGSCVKLIEGAVSTTPGVHAVQVSLENGQAVIVYTANSGLTEDALAEAVNDLGFQARVLTIDSCLPDHIPALRGALIYSPIFIQNPPSDWTTINEVLVKIPGVLISRGDSEKGVLSVWHISSMVSVSAIQCKLADIGLIFRHVSSQLRSSNNLTPTIGRQPNAPRELIHLPQGDDELKSVNLLLIKDSSNSSITDWTALVRNLSGSQNGTVECVVLAADTNRAVLQVLPRQDIDSHTLSFDNQLDLSKFSRILADRLTASNYPAARIKSVLKHPSTNLPELKTESLVELNALNPTNKAVELQCCIAIYGMHCQSCVKKITARFQEICEKEPHSTGFARFDVSLTDKEIQFAMPKSSLLLHLESQFATRETWLTQLAHDLLAFDVAYAHREIQELGFQTTLDQERPEDLQFGDPDIKNTIVDQVKPETVPLTSARSLNTDSVLIPAHEKPLVVIPLDSESEAFCDTKKRSNTHKDSNVPIQRHPSSVTKRKDVSQESLARCFLHITGMTCSSCVHLIEQNLMRLEGVHNVLIALIAMKGEIYYDPALVTPDQIAYRVNELGFDAEVIEQNGHSKGGETRAQLLLIIDGMNKQTDADLIETHILRLSGVLEATVSFAARTSHVIYDSLVVGPRDIIKEIENLGYVVQFQRPDRKPFGDNTTSNRWRNSFLLSLFFAVPTMLVMMVFMILWPHTTPEGCPPHFRESDMIPFDFGNTSPIWDTYYHRSHELPSKGRQPMVIPGLSLENLLLFLLATPIQGKTSEAITRLLSLKATEATIIDLSTQFTQKKNIFDEYSWGKCDERDRLITCIEKRIPVELVHRDDIIKVCPGEKIPVDSRVVCGISSCDESLITGESMPVDKQPGSDLIGGSINLTNVIWARATHVGSDSALAQIVRLVEEAQTSKAPIQQLADRIAGYFVPFVCLISLTTFFVWIVLGLFRPETVKGYEPGCAIVQLAVDHAFRMAINVLTIACPCALGLATPTAVMVGTGTGALAGILIKGGQPLENMRKLTTILFDKTGTITQGRPQVNRLVMFIPNNSSSQPDRLGSPVPNSNHLGLSAKISPSRFLYLLATAESTVKHPIANAIVNLVRVFRQDSTTSEPVSHLPNNSITTANGQRTSPAHECGDPLQSTLNATAFEFAQVADAISVPGLGLQCTVTVRPNDCPPGPKLPRPLSTVAFPVPADHSKFQSQSLNEQFEAELAAAASRVRLDYIACLWPQWPCKDLKIPIKTNTASVDILNESIYQPEPPHHEDTMCSKFLTIPFDWADVDKGGSFVVHIGSREWLNQHQIALPMLVSPTYSEHGRLSCALTDQFPTLESLITADEARGQTVVLVAINYQLVGLVSVEDPVKPEAPLAVAALRHRGIRVGLLTGDNCRTATAIARQVGIRDVYADVLPAHKAAEVKRLQRATRPKTRRRVRPISVENALPSLKEQSTMESVVQDSHSTSDSDLTFGNVQLTATVDQCLNQAPQGHTSSKCSRWKLLMYWCLCFARFHPSPSVNQDAALRRRRLEREERRLRRQRIPRSFSRRRPRQYVAMVGDGVNDSPALAQADVGIAIGRGADVAVEAADVVLIRDSLVDVIGAIDLSKATVRRIRCNFVAATLYNMIGIPIAAGCLLPLGIELAPWMASAAMAASSVSVICLSLLLRRWKRPTEASLVCPEYVRLLTNSGLDSKKVRVWKSRELTMGTGLQSLSDKTLVCRNDNRKASSMRSISPVRTTNDTDSQKLLHQNEGESDDDNELIVFDTH</sequence>
<dbReference type="InterPro" id="IPR001757">
    <property type="entry name" value="P_typ_ATPase"/>
</dbReference>
<dbReference type="InterPro" id="IPR017969">
    <property type="entry name" value="Heavy-metal-associated_CS"/>
</dbReference>
<feature type="transmembrane region" description="Helical" evidence="18">
    <location>
        <begin position="685"/>
        <end position="706"/>
    </location>
</feature>
<evidence type="ECO:0000256" key="3">
    <source>
        <dbReference type="ARBA" id="ARBA00012517"/>
    </source>
</evidence>
<reference evidence="20 21" key="1">
    <citation type="submission" date="2019-04" db="EMBL/GenBank/DDBJ databases">
        <title>Annotation for the trematode Fasciola gigantica.</title>
        <authorList>
            <person name="Choi Y.-J."/>
        </authorList>
    </citation>
    <scope>NUCLEOTIDE SEQUENCE [LARGE SCALE GENOMIC DNA]</scope>
    <source>
        <strain evidence="20">Uganda_cow_1</strain>
    </source>
</reference>
<feature type="transmembrane region" description="Helical" evidence="18">
    <location>
        <begin position="929"/>
        <end position="954"/>
    </location>
</feature>
<evidence type="ECO:0000256" key="1">
    <source>
        <dbReference type="ARBA" id="ARBA00004166"/>
    </source>
</evidence>
<dbReference type="SUPFAM" id="SSF55008">
    <property type="entry name" value="HMA, heavy metal-associated domain"/>
    <property type="match status" value="3"/>
</dbReference>
<dbReference type="PANTHER" id="PTHR43520">
    <property type="entry name" value="ATP7, ISOFORM B"/>
    <property type="match status" value="1"/>
</dbReference>
<dbReference type="OrthoDB" id="432719at2759"/>
<dbReference type="PROSITE" id="PS01047">
    <property type="entry name" value="HMA_1"/>
    <property type="match status" value="2"/>
</dbReference>
<dbReference type="GO" id="GO:0005507">
    <property type="term" value="F:copper ion binding"/>
    <property type="evidence" value="ECO:0007669"/>
    <property type="project" value="InterPro"/>
</dbReference>
<dbReference type="GO" id="GO:0005802">
    <property type="term" value="C:trans-Golgi network"/>
    <property type="evidence" value="ECO:0007669"/>
    <property type="project" value="TreeGrafter"/>
</dbReference>
<feature type="transmembrane region" description="Helical" evidence="18">
    <location>
        <begin position="1645"/>
        <end position="1665"/>
    </location>
</feature>
<dbReference type="InterPro" id="IPR059000">
    <property type="entry name" value="ATPase_P-type_domA"/>
</dbReference>